<comment type="caution">
    <text evidence="2">The sequence shown here is derived from an EMBL/GenBank/DDBJ whole genome shotgun (WGS) entry which is preliminary data.</text>
</comment>
<feature type="domain" description="N-acetyltransferase" evidence="1">
    <location>
        <begin position="7"/>
        <end position="173"/>
    </location>
</feature>
<organism evidence="2">
    <name type="scientific">Mariniphaga anaerophila</name>
    <dbReference type="NCBI Taxonomy" id="1484053"/>
    <lineage>
        <taxon>Bacteria</taxon>
        <taxon>Pseudomonadati</taxon>
        <taxon>Bacteroidota</taxon>
        <taxon>Bacteroidia</taxon>
        <taxon>Marinilabiliales</taxon>
        <taxon>Prolixibacteraceae</taxon>
        <taxon>Mariniphaga</taxon>
    </lineage>
</organism>
<dbReference type="InterPro" id="IPR000182">
    <property type="entry name" value="GNAT_dom"/>
</dbReference>
<protein>
    <submittedName>
        <fullName evidence="2">N-acetyltransferase</fullName>
    </submittedName>
</protein>
<dbReference type="PROSITE" id="PS51186">
    <property type="entry name" value="GNAT"/>
    <property type="match status" value="1"/>
</dbReference>
<dbReference type="AlphaFoldDB" id="A0A831LJH7"/>
<reference evidence="2" key="1">
    <citation type="journal article" date="2020" name="mSystems">
        <title>Genome- and Community-Level Interaction Insights into Carbon Utilization and Element Cycling Functions of Hydrothermarchaeota in Hydrothermal Sediment.</title>
        <authorList>
            <person name="Zhou Z."/>
            <person name="Liu Y."/>
            <person name="Xu W."/>
            <person name="Pan J."/>
            <person name="Luo Z.H."/>
            <person name="Li M."/>
        </authorList>
    </citation>
    <scope>NUCLEOTIDE SEQUENCE [LARGE SCALE GENOMIC DNA]</scope>
    <source>
        <strain evidence="2">SpSt-1217</strain>
    </source>
</reference>
<dbReference type="Gene3D" id="3.40.630.30">
    <property type="match status" value="1"/>
</dbReference>
<dbReference type="PANTHER" id="PTHR43415:SF3">
    <property type="entry name" value="GNAT-FAMILY ACETYLTRANSFERASE"/>
    <property type="match status" value="1"/>
</dbReference>
<dbReference type="EMBL" id="DSDK01000217">
    <property type="protein sequence ID" value="HDR50743.1"/>
    <property type="molecule type" value="Genomic_DNA"/>
</dbReference>
<name>A0A831LJH7_9BACT</name>
<dbReference type="PANTHER" id="PTHR43415">
    <property type="entry name" value="SPERMIDINE N(1)-ACETYLTRANSFERASE"/>
    <property type="match status" value="1"/>
</dbReference>
<proteinExistence type="predicted"/>
<accession>A0A831LJH7</accession>
<dbReference type="Pfam" id="PF13302">
    <property type="entry name" value="Acetyltransf_3"/>
    <property type="match status" value="1"/>
</dbReference>
<sequence length="176" mass="20795">MLTGEKILLRPLNFYDVEKFYKWRNDLHVKKLAMMHPFPVTMESEKEWVESISKKKDNQLVVFSICEKETGNCIGFVKLFNINWVHRYCYFGIVIGEDSARGKGYGYEALTLISHYAFNILNINKITLEVIKINEDAIKLYKNFGFIEEGELKRQFYFDGKWHAVLIMSLFKKTNE</sequence>
<dbReference type="SUPFAM" id="SSF55729">
    <property type="entry name" value="Acyl-CoA N-acyltransferases (Nat)"/>
    <property type="match status" value="1"/>
</dbReference>
<evidence type="ECO:0000259" key="1">
    <source>
        <dbReference type="PROSITE" id="PS51186"/>
    </source>
</evidence>
<dbReference type="Proteomes" id="UP000886047">
    <property type="component" value="Unassembled WGS sequence"/>
</dbReference>
<gene>
    <name evidence="2" type="ORF">ENN90_03855</name>
</gene>
<dbReference type="GO" id="GO:0016747">
    <property type="term" value="F:acyltransferase activity, transferring groups other than amino-acyl groups"/>
    <property type="evidence" value="ECO:0007669"/>
    <property type="project" value="InterPro"/>
</dbReference>
<evidence type="ECO:0000313" key="2">
    <source>
        <dbReference type="EMBL" id="HDR50743.1"/>
    </source>
</evidence>
<dbReference type="InterPro" id="IPR016181">
    <property type="entry name" value="Acyl_CoA_acyltransferase"/>
</dbReference>